<comment type="catalytic activity">
    <reaction evidence="6">
        <text>acetate + ATP = acetyl phosphate + ADP</text>
        <dbReference type="Rhea" id="RHEA:11352"/>
        <dbReference type="ChEBI" id="CHEBI:22191"/>
        <dbReference type="ChEBI" id="CHEBI:30089"/>
        <dbReference type="ChEBI" id="CHEBI:30616"/>
        <dbReference type="ChEBI" id="CHEBI:456216"/>
        <dbReference type="EC" id="2.7.2.1"/>
    </reaction>
</comment>
<dbReference type="GO" id="GO:0005737">
    <property type="term" value="C:cytoplasm"/>
    <property type="evidence" value="ECO:0007669"/>
    <property type="project" value="UniProtKB-SubCell"/>
</dbReference>
<dbReference type="GO" id="GO:0006085">
    <property type="term" value="P:acetyl-CoA biosynthetic process"/>
    <property type="evidence" value="ECO:0007669"/>
    <property type="project" value="UniProtKB-UniRule"/>
</dbReference>
<dbReference type="UniPathway" id="UPA00340">
    <property type="reaction ID" value="UER00458"/>
</dbReference>
<dbReference type="InterPro" id="IPR000890">
    <property type="entry name" value="Aliphatic_acid_kin_short-chain"/>
</dbReference>
<dbReference type="GO" id="GO:0000287">
    <property type="term" value="F:magnesium ion binding"/>
    <property type="evidence" value="ECO:0007669"/>
    <property type="project" value="UniProtKB-UniRule"/>
</dbReference>
<dbReference type="GO" id="GO:0008776">
    <property type="term" value="F:acetate kinase activity"/>
    <property type="evidence" value="ECO:0007669"/>
    <property type="project" value="UniProtKB-UniRule"/>
</dbReference>
<dbReference type="CDD" id="cd24010">
    <property type="entry name" value="ASKHA_NBD_AcK_PK"/>
    <property type="match status" value="1"/>
</dbReference>
<accession>A0A841R559</accession>
<dbReference type="PROSITE" id="PS01076">
    <property type="entry name" value="ACETATE_KINASE_2"/>
    <property type="match status" value="1"/>
</dbReference>
<dbReference type="PANTHER" id="PTHR21060:SF15">
    <property type="entry name" value="ACETATE KINASE-RELATED"/>
    <property type="match status" value="1"/>
</dbReference>
<dbReference type="Gene3D" id="3.30.420.40">
    <property type="match status" value="2"/>
</dbReference>
<dbReference type="GO" id="GO:0005524">
    <property type="term" value="F:ATP binding"/>
    <property type="evidence" value="ECO:0007669"/>
    <property type="project" value="UniProtKB-KW"/>
</dbReference>
<evidence type="ECO:0000256" key="5">
    <source>
        <dbReference type="ARBA" id="ARBA00022840"/>
    </source>
</evidence>
<dbReference type="AlphaFoldDB" id="A0A841R559"/>
<dbReference type="PRINTS" id="PR00471">
    <property type="entry name" value="ACETATEKNASE"/>
</dbReference>
<comment type="cofactor">
    <cofactor evidence="6">
        <name>Mg(2+)</name>
        <dbReference type="ChEBI" id="CHEBI:18420"/>
    </cofactor>
    <cofactor evidence="6">
        <name>Mn(2+)</name>
        <dbReference type="ChEBI" id="CHEBI:29035"/>
    </cofactor>
    <text evidence="6">Mg(2+). Can also accept Mn(2+).</text>
</comment>
<keyword evidence="9" id="KW-1185">Reference proteome</keyword>
<keyword evidence="2 6" id="KW-0808">Transferase</keyword>
<keyword evidence="5 6" id="KW-0067">ATP-binding</keyword>
<feature type="active site" description="Proton donor/acceptor" evidence="6">
    <location>
        <position position="148"/>
    </location>
</feature>
<keyword evidence="3 6" id="KW-0547">Nucleotide-binding</keyword>
<keyword evidence="4 6" id="KW-0418">Kinase</keyword>
<evidence type="ECO:0000313" key="9">
    <source>
        <dbReference type="Proteomes" id="UP000587760"/>
    </source>
</evidence>
<reference evidence="8 9" key="1">
    <citation type="submission" date="2020-08" db="EMBL/GenBank/DDBJ databases">
        <title>Genomic Encyclopedia of Type Strains, Phase IV (KMG-IV): sequencing the most valuable type-strain genomes for metagenomic binning, comparative biology and taxonomic classification.</title>
        <authorList>
            <person name="Goeker M."/>
        </authorList>
    </citation>
    <scope>NUCLEOTIDE SEQUENCE [LARGE SCALE GENOMIC DNA]</scope>
    <source>
        <strain evidence="8 9">DSM 2461</strain>
    </source>
</reference>
<gene>
    <name evidence="6" type="primary">ackA</name>
    <name evidence="8" type="ORF">HNR50_000164</name>
</gene>
<feature type="site" description="Transition state stabilizer" evidence="6">
    <location>
        <position position="241"/>
    </location>
</feature>
<keyword evidence="6" id="KW-0460">Magnesium</keyword>
<dbReference type="InterPro" id="IPR004372">
    <property type="entry name" value="Ac/propionate_kinase"/>
</dbReference>
<comment type="subunit">
    <text evidence="6">Homodimer.</text>
</comment>
<evidence type="ECO:0000313" key="8">
    <source>
        <dbReference type="EMBL" id="MBB6478531.1"/>
    </source>
</evidence>
<dbReference type="InterPro" id="IPR023865">
    <property type="entry name" value="Aliphatic_acid_kinase_CS"/>
</dbReference>
<comment type="similarity">
    <text evidence="1 6 7">Belongs to the acetokinase family.</text>
</comment>
<dbReference type="EMBL" id="JACHGJ010000001">
    <property type="protein sequence ID" value="MBB6478531.1"/>
    <property type="molecule type" value="Genomic_DNA"/>
</dbReference>
<sequence length="399" mass="44293">MKVLTLNCGSSSIKFQFINLENEDVMADGVVERIGEEDALYTYKSEKYSVKKLEMPISDHTVGIKEILKNLMSDKHGVIKDQSEIDAVGHRIVHGGEDYADSAKINDEVMKVLDKCCELAPLHNPANIKGIEAITEALPDVPQVGVFDTAFHQTMPSRAFLYALPYNYYTDYKIRKYGFHGTSHKYVALKAAEFVGKKVEDLKIITCHIGNGASVCAIDGGKSVDTSMGFTPLEGIMMGTRSGDIDPAIPMYMMNNMKMSADEVNNVLNKQSGMLGLSDISNDMREIEDKILKEKNDMAIQAFEVYTYKIKKMIGAYAAAMNGVDVIVFTGGVGEKMPILREDVCVNMEYLGIKFDSKRNDSFADGTFEVSTDESRVKVLKVQTNEELMIALETRKVLS</sequence>
<dbReference type="PIRSF" id="PIRSF000722">
    <property type="entry name" value="Acetate_prop_kin"/>
    <property type="match status" value="1"/>
</dbReference>
<keyword evidence="6" id="KW-0963">Cytoplasm</keyword>
<dbReference type="EC" id="2.7.2.1" evidence="6"/>
<dbReference type="HAMAP" id="MF_00020">
    <property type="entry name" value="Acetate_kinase"/>
    <property type="match status" value="1"/>
</dbReference>
<dbReference type="GO" id="GO:0006083">
    <property type="term" value="P:acetate metabolic process"/>
    <property type="evidence" value="ECO:0007669"/>
    <property type="project" value="TreeGrafter"/>
</dbReference>
<comment type="pathway">
    <text evidence="6">Metabolic intermediate biosynthesis; acetyl-CoA biosynthesis; acetyl-CoA from acetate: step 1/2.</text>
</comment>
<dbReference type="Pfam" id="PF00871">
    <property type="entry name" value="Acetate_kinase"/>
    <property type="match status" value="1"/>
</dbReference>
<dbReference type="Proteomes" id="UP000587760">
    <property type="component" value="Unassembled WGS sequence"/>
</dbReference>
<dbReference type="SUPFAM" id="SSF53067">
    <property type="entry name" value="Actin-like ATPase domain"/>
    <property type="match status" value="2"/>
</dbReference>
<comment type="subcellular location">
    <subcellularLocation>
        <location evidence="6">Cytoplasm</location>
    </subcellularLocation>
</comment>
<evidence type="ECO:0000256" key="7">
    <source>
        <dbReference type="RuleBase" id="RU003835"/>
    </source>
</evidence>
<comment type="caution">
    <text evidence="8">The sequence shown here is derived from an EMBL/GenBank/DDBJ whole genome shotgun (WGS) entry which is preliminary data.</text>
</comment>
<dbReference type="PROSITE" id="PS01075">
    <property type="entry name" value="ACETATE_KINASE_1"/>
    <property type="match status" value="1"/>
</dbReference>
<feature type="binding site" evidence="6">
    <location>
        <begin position="283"/>
        <end position="285"/>
    </location>
    <ligand>
        <name>ATP</name>
        <dbReference type="ChEBI" id="CHEBI:30616"/>
    </ligand>
</feature>
<organism evidence="8 9">
    <name type="scientific">Spirochaeta isovalerica</name>
    <dbReference type="NCBI Taxonomy" id="150"/>
    <lineage>
        <taxon>Bacteria</taxon>
        <taxon>Pseudomonadati</taxon>
        <taxon>Spirochaetota</taxon>
        <taxon>Spirochaetia</taxon>
        <taxon>Spirochaetales</taxon>
        <taxon>Spirochaetaceae</taxon>
        <taxon>Spirochaeta</taxon>
    </lineage>
</organism>
<keyword evidence="6" id="KW-0479">Metal-binding</keyword>
<feature type="site" description="Transition state stabilizer" evidence="6">
    <location>
        <position position="180"/>
    </location>
</feature>
<feature type="binding site" evidence="6">
    <location>
        <position position="7"/>
    </location>
    <ligand>
        <name>Mg(2+)</name>
        <dbReference type="ChEBI" id="CHEBI:18420"/>
    </ligand>
</feature>
<evidence type="ECO:0000256" key="3">
    <source>
        <dbReference type="ARBA" id="ARBA00022741"/>
    </source>
</evidence>
<feature type="binding site" evidence="6">
    <location>
        <position position="14"/>
    </location>
    <ligand>
        <name>ATP</name>
        <dbReference type="ChEBI" id="CHEBI:30616"/>
    </ligand>
</feature>
<feature type="binding site" evidence="6">
    <location>
        <position position="91"/>
    </location>
    <ligand>
        <name>substrate</name>
    </ligand>
</feature>
<dbReference type="PANTHER" id="PTHR21060">
    <property type="entry name" value="ACETATE KINASE"/>
    <property type="match status" value="1"/>
</dbReference>
<dbReference type="RefSeq" id="WP_184742462.1">
    <property type="nucleotide sequence ID" value="NZ_JACHGJ010000001.1"/>
</dbReference>
<evidence type="ECO:0000256" key="1">
    <source>
        <dbReference type="ARBA" id="ARBA00008748"/>
    </source>
</evidence>
<evidence type="ECO:0000256" key="6">
    <source>
        <dbReference type="HAMAP-Rule" id="MF_00020"/>
    </source>
</evidence>
<proteinExistence type="inferred from homology"/>
<feature type="binding site" evidence="6">
    <location>
        <position position="386"/>
    </location>
    <ligand>
        <name>Mg(2+)</name>
        <dbReference type="ChEBI" id="CHEBI:18420"/>
    </ligand>
</feature>
<feature type="binding site" evidence="6">
    <location>
        <begin position="208"/>
        <end position="212"/>
    </location>
    <ligand>
        <name>ATP</name>
        <dbReference type="ChEBI" id="CHEBI:30616"/>
    </ligand>
</feature>
<dbReference type="NCBIfam" id="TIGR00016">
    <property type="entry name" value="ackA"/>
    <property type="match status" value="1"/>
</dbReference>
<comment type="caution">
    <text evidence="6">Lacks conserved residue(s) required for the propagation of feature annotation.</text>
</comment>
<dbReference type="InterPro" id="IPR043129">
    <property type="entry name" value="ATPase_NBD"/>
</dbReference>
<evidence type="ECO:0000256" key="4">
    <source>
        <dbReference type="ARBA" id="ARBA00022777"/>
    </source>
</evidence>
<protein>
    <recommendedName>
        <fullName evidence="6">Acetate kinase</fullName>
        <ecNumber evidence="6">2.7.2.1</ecNumber>
    </recommendedName>
    <alternativeName>
        <fullName evidence="6">Acetokinase</fullName>
    </alternativeName>
</protein>
<name>A0A841R559_9SPIO</name>
<comment type="function">
    <text evidence="6">Catalyzes the formation of acetyl phosphate from acetate and ATP. Can also catalyze the reverse reaction.</text>
</comment>
<evidence type="ECO:0000256" key="2">
    <source>
        <dbReference type="ARBA" id="ARBA00022679"/>
    </source>
</evidence>